<name>A0A1G6H390_9ACTN</name>
<protein>
    <submittedName>
        <fullName evidence="7">ABC-2 type transport system ATP-binding protein</fullName>
    </submittedName>
</protein>
<feature type="domain" description="ABC transporter" evidence="6">
    <location>
        <begin position="2"/>
        <end position="237"/>
    </location>
</feature>
<evidence type="ECO:0000256" key="1">
    <source>
        <dbReference type="ARBA" id="ARBA00004202"/>
    </source>
</evidence>
<dbReference type="Pfam" id="PF00005">
    <property type="entry name" value="ABC_tran"/>
    <property type="match status" value="1"/>
</dbReference>
<dbReference type="PANTHER" id="PTHR42711">
    <property type="entry name" value="ABC TRANSPORTER ATP-BINDING PROTEIN"/>
    <property type="match status" value="1"/>
</dbReference>
<evidence type="ECO:0000259" key="6">
    <source>
        <dbReference type="PROSITE" id="PS50893"/>
    </source>
</evidence>
<dbReference type="SUPFAM" id="SSF52540">
    <property type="entry name" value="P-loop containing nucleoside triphosphate hydrolases"/>
    <property type="match status" value="1"/>
</dbReference>
<dbReference type="Proteomes" id="UP000199086">
    <property type="component" value="Unassembled WGS sequence"/>
</dbReference>
<dbReference type="SMART" id="SM00382">
    <property type="entry name" value="AAA"/>
    <property type="match status" value="1"/>
</dbReference>
<dbReference type="GO" id="GO:0016887">
    <property type="term" value="F:ATP hydrolysis activity"/>
    <property type="evidence" value="ECO:0007669"/>
    <property type="project" value="InterPro"/>
</dbReference>
<sequence>MITARGLTRTFRRGKDVIEAVRAIDVDVRQGELVAFLGPNGAGKSTTLRMLTSLLLPTSGTAVVAGYDVVTDPARVRARIGYIGQGTGGGYSYRVLDELHNQGRFYHLPRPEYRARARDLMETLELTGLDKRKVSSLSGGQRRRLDVALGLMNRPPLLFLDEPTTGLDPQSRANLWQHITGMREQYGMTLVLTTHYLEEADSVAERVVIIDHGRIVADAPPDALKRDHADDVVTLQVASADAAAVRAALPDGLGQVAVHPGNAQPGAVHPGAEPYASVRATIATTHGSLVLPAAIEQLRNHGLVVTSAELAQASLDDVFLNLTGRSLREEAKA</sequence>
<keyword evidence="8" id="KW-1185">Reference proteome</keyword>
<keyword evidence="2" id="KW-0813">Transport</keyword>
<accession>A0A1G6H390</accession>
<reference evidence="7 8" key="1">
    <citation type="submission" date="2016-06" db="EMBL/GenBank/DDBJ databases">
        <authorList>
            <person name="Olsen C.W."/>
            <person name="Carey S."/>
            <person name="Hinshaw L."/>
            <person name="Karasin A.I."/>
        </authorList>
    </citation>
    <scope>NUCLEOTIDE SEQUENCE [LARGE SCALE GENOMIC DNA]</scope>
    <source>
        <strain evidence="7 8">LZ-22</strain>
    </source>
</reference>
<evidence type="ECO:0000256" key="4">
    <source>
        <dbReference type="ARBA" id="ARBA00022840"/>
    </source>
</evidence>
<dbReference type="GO" id="GO:0046677">
    <property type="term" value="P:response to antibiotic"/>
    <property type="evidence" value="ECO:0007669"/>
    <property type="project" value="UniProtKB-KW"/>
</dbReference>
<gene>
    <name evidence="7" type="ORF">GA0111570_106121</name>
</gene>
<evidence type="ECO:0000256" key="5">
    <source>
        <dbReference type="ARBA" id="ARBA00023251"/>
    </source>
</evidence>
<evidence type="ECO:0000256" key="3">
    <source>
        <dbReference type="ARBA" id="ARBA00022741"/>
    </source>
</evidence>
<organism evidence="7 8">
    <name type="scientific">Raineyella antarctica</name>
    <dbReference type="NCBI Taxonomy" id="1577474"/>
    <lineage>
        <taxon>Bacteria</taxon>
        <taxon>Bacillati</taxon>
        <taxon>Actinomycetota</taxon>
        <taxon>Actinomycetes</taxon>
        <taxon>Propionibacteriales</taxon>
        <taxon>Propionibacteriaceae</taxon>
        <taxon>Raineyella</taxon>
    </lineage>
</organism>
<dbReference type="OrthoDB" id="9804819at2"/>
<dbReference type="PANTHER" id="PTHR42711:SF19">
    <property type="entry name" value="DOXORUBICIN RESISTANCE ATP-BINDING PROTEIN DRRA"/>
    <property type="match status" value="1"/>
</dbReference>
<comment type="subcellular location">
    <subcellularLocation>
        <location evidence="1">Cell membrane</location>
        <topology evidence="1">Peripheral membrane protein</topology>
    </subcellularLocation>
</comment>
<dbReference type="InterPro" id="IPR050763">
    <property type="entry name" value="ABC_transporter_ATP-binding"/>
</dbReference>
<evidence type="ECO:0000313" key="8">
    <source>
        <dbReference type="Proteomes" id="UP000199086"/>
    </source>
</evidence>
<dbReference type="EMBL" id="FMYF01000006">
    <property type="protein sequence ID" value="SDB88749.1"/>
    <property type="molecule type" value="Genomic_DNA"/>
</dbReference>
<dbReference type="PROSITE" id="PS00211">
    <property type="entry name" value="ABC_TRANSPORTER_1"/>
    <property type="match status" value="1"/>
</dbReference>
<dbReference type="InterPro" id="IPR027417">
    <property type="entry name" value="P-loop_NTPase"/>
</dbReference>
<dbReference type="InterPro" id="IPR003593">
    <property type="entry name" value="AAA+_ATPase"/>
</dbReference>
<dbReference type="GO" id="GO:0005886">
    <property type="term" value="C:plasma membrane"/>
    <property type="evidence" value="ECO:0007669"/>
    <property type="project" value="UniProtKB-SubCell"/>
</dbReference>
<proteinExistence type="predicted"/>
<dbReference type="GO" id="GO:0005524">
    <property type="term" value="F:ATP binding"/>
    <property type="evidence" value="ECO:0007669"/>
    <property type="project" value="UniProtKB-KW"/>
</dbReference>
<keyword evidence="5" id="KW-0046">Antibiotic resistance</keyword>
<keyword evidence="4 7" id="KW-0067">ATP-binding</keyword>
<dbReference type="RefSeq" id="WP_092610571.1">
    <property type="nucleotide sequence ID" value="NZ_FMYF01000006.1"/>
</dbReference>
<dbReference type="Gene3D" id="3.40.50.300">
    <property type="entry name" value="P-loop containing nucleotide triphosphate hydrolases"/>
    <property type="match status" value="1"/>
</dbReference>
<evidence type="ECO:0000313" key="7">
    <source>
        <dbReference type="EMBL" id="SDB88749.1"/>
    </source>
</evidence>
<dbReference type="AlphaFoldDB" id="A0A1G6H390"/>
<dbReference type="InterPro" id="IPR017871">
    <property type="entry name" value="ABC_transporter-like_CS"/>
</dbReference>
<evidence type="ECO:0000256" key="2">
    <source>
        <dbReference type="ARBA" id="ARBA00022448"/>
    </source>
</evidence>
<keyword evidence="3" id="KW-0547">Nucleotide-binding</keyword>
<dbReference type="PROSITE" id="PS50893">
    <property type="entry name" value="ABC_TRANSPORTER_2"/>
    <property type="match status" value="1"/>
</dbReference>
<dbReference type="STRING" id="1577474.GA0111570_106121"/>
<dbReference type="InterPro" id="IPR003439">
    <property type="entry name" value="ABC_transporter-like_ATP-bd"/>
</dbReference>